<dbReference type="PANTHER" id="PTHR33490">
    <property type="entry name" value="BLR5614 PROTEIN-RELATED"/>
    <property type="match status" value="1"/>
</dbReference>
<feature type="transmembrane region" description="Helical" evidence="2">
    <location>
        <begin position="446"/>
        <end position="462"/>
    </location>
</feature>
<dbReference type="Proteomes" id="UP000319576">
    <property type="component" value="Chromosome"/>
</dbReference>
<keyword evidence="2" id="KW-0472">Membrane</keyword>
<feature type="transmembrane region" description="Helical" evidence="2">
    <location>
        <begin position="503"/>
        <end position="524"/>
    </location>
</feature>
<keyword evidence="2" id="KW-0812">Transmembrane</keyword>
<dbReference type="Pfam" id="PF14402">
    <property type="entry name" value="7TM_transglut"/>
    <property type="match status" value="1"/>
</dbReference>
<dbReference type="AlphaFoldDB" id="A0A517XUP0"/>
<dbReference type="InterPro" id="IPR025840">
    <property type="entry name" value="7TM_transglut"/>
</dbReference>
<evidence type="ECO:0000259" key="3">
    <source>
        <dbReference type="SMART" id="SM00460"/>
    </source>
</evidence>
<feature type="transmembrane region" description="Helical" evidence="2">
    <location>
        <begin position="345"/>
        <end position="367"/>
    </location>
</feature>
<protein>
    <submittedName>
        <fullName evidence="4">Transglutaminase-like superfamily protein</fullName>
    </submittedName>
</protein>
<feature type="compositionally biased region" description="Basic and acidic residues" evidence="1">
    <location>
        <begin position="85"/>
        <end position="103"/>
    </location>
</feature>
<feature type="region of interest" description="Disordered" evidence="1">
    <location>
        <begin position="80"/>
        <end position="116"/>
    </location>
</feature>
<sequence length="577" mass="62874">MAMSRTRLTAVTALVIVGLAACVTISRYATGGVDVGGSPGTSRWEVTLTARGESMPGKPFRVELSNPPSFRRQHVYDESYESEELSAHEGRAAAAKDRPDRKTTLKPTANPMAGAGAQPFVVTQRFRCTLGAFHPNDAMKSGDRLDNKLNPEKDHTLAATARIECNHPDILDLARELASGQATKQDQLRAFLEHVRGLRFRDTDGSGSALDCYMKGGDASGRARLLVALCRAREIPARVVTAINLHDDAPPAIHRWAEAWIQDSDAGRWLPADPTFGHYGHRNWPQTYLVVRLDDEPLVRGPGADPKVTVLAEPLVDRAAADDPPMRAFWRAISFASLPPAEQHLVRFVLVMPLAALVVGFFRVVVGTKTFGVFTPALLGLIFRDTRALPWGLGIFAGTVVVGWVFRKVLDRYSLLMIPRTAILLTMVCVFLLTVVILTARAGVHITGYVALFPLVILTHMVERFWTVEVEDGTWSAFKTLMGTVFVAVAVALAVGPEAVSRWFFRFPETLMVVVAVTLLLGRYTGYRLTELYRFQDVIELQAAKAPHVGNGTAEAAPAKTAEVPALPAAAPVGGKT</sequence>
<feature type="domain" description="Transglutaminase-like" evidence="3">
    <location>
        <begin position="213"/>
        <end position="276"/>
    </location>
</feature>
<keyword evidence="2" id="KW-1133">Transmembrane helix</keyword>
<reference evidence="4 5" key="1">
    <citation type="submission" date="2019-02" db="EMBL/GenBank/DDBJ databases">
        <title>Deep-cultivation of Planctomycetes and their phenomic and genomic characterization uncovers novel biology.</title>
        <authorList>
            <person name="Wiegand S."/>
            <person name="Jogler M."/>
            <person name="Boedeker C."/>
            <person name="Pinto D."/>
            <person name="Vollmers J."/>
            <person name="Rivas-Marin E."/>
            <person name="Kohn T."/>
            <person name="Peeters S.H."/>
            <person name="Heuer A."/>
            <person name="Rast P."/>
            <person name="Oberbeckmann S."/>
            <person name="Bunk B."/>
            <person name="Jeske O."/>
            <person name="Meyerdierks A."/>
            <person name="Storesund J.E."/>
            <person name="Kallscheuer N."/>
            <person name="Luecker S."/>
            <person name="Lage O.M."/>
            <person name="Pohl T."/>
            <person name="Merkel B.J."/>
            <person name="Hornburger P."/>
            <person name="Mueller R.-W."/>
            <person name="Bruemmer F."/>
            <person name="Labrenz M."/>
            <person name="Spormann A.M."/>
            <person name="Op den Camp H."/>
            <person name="Overmann J."/>
            <person name="Amann R."/>
            <person name="Jetten M.S.M."/>
            <person name="Mascher T."/>
            <person name="Medema M.H."/>
            <person name="Devos D.P."/>
            <person name="Kaster A.-K."/>
            <person name="Ovreas L."/>
            <person name="Rohde M."/>
            <person name="Galperin M.Y."/>
            <person name="Jogler C."/>
        </authorList>
    </citation>
    <scope>NUCLEOTIDE SEQUENCE [LARGE SCALE GENOMIC DNA]</scope>
    <source>
        <strain evidence="4 5">ETA_A1</strain>
    </source>
</reference>
<dbReference type="PANTHER" id="PTHR33490:SF3">
    <property type="entry name" value="CONSERVED INTEGRAL MEMBRANE PROTEIN"/>
    <property type="match status" value="1"/>
</dbReference>
<organism evidence="4 5">
    <name type="scientific">Urbifossiella limnaea</name>
    <dbReference type="NCBI Taxonomy" id="2528023"/>
    <lineage>
        <taxon>Bacteria</taxon>
        <taxon>Pseudomonadati</taxon>
        <taxon>Planctomycetota</taxon>
        <taxon>Planctomycetia</taxon>
        <taxon>Gemmatales</taxon>
        <taxon>Gemmataceae</taxon>
        <taxon>Urbifossiella</taxon>
    </lineage>
</organism>
<dbReference type="InterPro" id="IPR002931">
    <property type="entry name" value="Transglutaminase-like"/>
</dbReference>
<dbReference type="InterPro" id="IPR038765">
    <property type="entry name" value="Papain-like_cys_pep_sf"/>
</dbReference>
<feature type="transmembrane region" description="Helical" evidence="2">
    <location>
        <begin position="418"/>
        <end position="439"/>
    </location>
</feature>
<evidence type="ECO:0000256" key="1">
    <source>
        <dbReference type="SAM" id="MobiDB-lite"/>
    </source>
</evidence>
<dbReference type="Gene3D" id="3.10.620.30">
    <property type="match status" value="1"/>
</dbReference>
<evidence type="ECO:0000256" key="2">
    <source>
        <dbReference type="SAM" id="Phobius"/>
    </source>
</evidence>
<dbReference type="OrthoDB" id="253840at2"/>
<gene>
    <name evidence="4" type="ORF">ETAA1_31690</name>
</gene>
<feature type="transmembrane region" description="Helical" evidence="2">
    <location>
        <begin position="388"/>
        <end position="406"/>
    </location>
</feature>
<dbReference type="SMART" id="SM00460">
    <property type="entry name" value="TGc"/>
    <property type="match status" value="1"/>
</dbReference>
<accession>A0A517XUP0</accession>
<feature type="transmembrane region" description="Helical" evidence="2">
    <location>
        <begin position="474"/>
        <end position="496"/>
    </location>
</feature>
<dbReference type="EMBL" id="CP036273">
    <property type="protein sequence ID" value="QDU21204.1"/>
    <property type="molecule type" value="Genomic_DNA"/>
</dbReference>
<dbReference type="Pfam" id="PF01841">
    <property type="entry name" value="Transglut_core"/>
    <property type="match status" value="1"/>
</dbReference>
<dbReference type="SUPFAM" id="SSF54001">
    <property type="entry name" value="Cysteine proteinases"/>
    <property type="match status" value="1"/>
</dbReference>
<keyword evidence="5" id="KW-1185">Reference proteome</keyword>
<dbReference type="KEGG" id="uli:ETAA1_31690"/>
<evidence type="ECO:0000313" key="4">
    <source>
        <dbReference type="EMBL" id="QDU21204.1"/>
    </source>
</evidence>
<evidence type="ECO:0000313" key="5">
    <source>
        <dbReference type="Proteomes" id="UP000319576"/>
    </source>
</evidence>
<name>A0A517XUP0_9BACT</name>
<proteinExistence type="predicted"/>
<dbReference type="PROSITE" id="PS51257">
    <property type="entry name" value="PROKAR_LIPOPROTEIN"/>
    <property type="match status" value="1"/>
</dbReference>